<reference evidence="2" key="2">
    <citation type="submission" date="2015-01" db="EMBL/GenBank/DDBJ databases">
        <title>Evolutionary Origins and Diversification of the Mycorrhizal Mutualists.</title>
        <authorList>
            <consortium name="DOE Joint Genome Institute"/>
            <consortium name="Mycorrhizal Genomics Consortium"/>
            <person name="Kohler A."/>
            <person name="Kuo A."/>
            <person name="Nagy L.G."/>
            <person name="Floudas D."/>
            <person name="Copeland A."/>
            <person name="Barry K.W."/>
            <person name="Cichocki N."/>
            <person name="Veneault-Fourrey C."/>
            <person name="LaButti K."/>
            <person name="Lindquist E.A."/>
            <person name="Lipzen A."/>
            <person name="Lundell T."/>
            <person name="Morin E."/>
            <person name="Murat C."/>
            <person name="Riley R."/>
            <person name="Ohm R."/>
            <person name="Sun H."/>
            <person name="Tunlid A."/>
            <person name="Henrissat B."/>
            <person name="Grigoriev I.V."/>
            <person name="Hibbett D.S."/>
            <person name="Martin F."/>
        </authorList>
    </citation>
    <scope>NUCLEOTIDE SEQUENCE [LARGE SCALE GENOMIC DNA]</scope>
    <source>
        <strain evidence="2">Foug A</strain>
    </source>
</reference>
<dbReference type="AlphaFoldDB" id="A0A0C3EJS0"/>
<dbReference type="HOGENOM" id="CLU_2051038_0_0_1"/>
<keyword evidence="2" id="KW-1185">Reference proteome</keyword>
<dbReference type="Proteomes" id="UP000053989">
    <property type="component" value="Unassembled WGS sequence"/>
</dbReference>
<dbReference type="InParanoid" id="A0A0C3EJS0"/>
<accession>A0A0C3EJS0</accession>
<gene>
    <name evidence="1" type="ORF">SCLCIDRAFT_1209547</name>
</gene>
<protein>
    <submittedName>
        <fullName evidence="1">Uncharacterized protein</fullName>
    </submittedName>
</protein>
<evidence type="ECO:0000313" key="1">
    <source>
        <dbReference type="EMBL" id="KIM68141.1"/>
    </source>
</evidence>
<proteinExistence type="predicted"/>
<evidence type="ECO:0000313" key="2">
    <source>
        <dbReference type="Proteomes" id="UP000053989"/>
    </source>
</evidence>
<reference evidence="1 2" key="1">
    <citation type="submission" date="2014-04" db="EMBL/GenBank/DDBJ databases">
        <authorList>
            <consortium name="DOE Joint Genome Institute"/>
            <person name="Kuo A."/>
            <person name="Kohler A."/>
            <person name="Nagy L.G."/>
            <person name="Floudas D."/>
            <person name="Copeland A."/>
            <person name="Barry K.W."/>
            <person name="Cichocki N."/>
            <person name="Veneault-Fourrey C."/>
            <person name="LaButti K."/>
            <person name="Lindquist E.A."/>
            <person name="Lipzen A."/>
            <person name="Lundell T."/>
            <person name="Morin E."/>
            <person name="Murat C."/>
            <person name="Sun H."/>
            <person name="Tunlid A."/>
            <person name="Henrissat B."/>
            <person name="Grigoriev I.V."/>
            <person name="Hibbett D.S."/>
            <person name="Martin F."/>
            <person name="Nordberg H.P."/>
            <person name="Cantor M.N."/>
            <person name="Hua S.X."/>
        </authorList>
    </citation>
    <scope>NUCLEOTIDE SEQUENCE [LARGE SCALE GENOMIC DNA]</scope>
    <source>
        <strain evidence="1 2">Foug A</strain>
    </source>
</reference>
<dbReference type="EMBL" id="KN822010">
    <property type="protein sequence ID" value="KIM68141.1"/>
    <property type="molecule type" value="Genomic_DNA"/>
</dbReference>
<name>A0A0C3EJS0_9AGAM</name>
<organism evidence="1 2">
    <name type="scientific">Scleroderma citrinum Foug A</name>
    <dbReference type="NCBI Taxonomy" id="1036808"/>
    <lineage>
        <taxon>Eukaryota</taxon>
        <taxon>Fungi</taxon>
        <taxon>Dikarya</taxon>
        <taxon>Basidiomycota</taxon>
        <taxon>Agaricomycotina</taxon>
        <taxon>Agaricomycetes</taxon>
        <taxon>Agaricomycetidae</taxon>
        <taxon>Boletales</taxon>
        <taxon>Sclerodermatineae</taxon>
        <taxon>Sclerodermataceae</taxon>
        <taxon>Scleroderma</taxon>
    </lineage>
</organism>
<sequence>MHATRQRSPIIHRPLHSNSSHRPHTWILHSQAYSALRGRALTLGTRRSGAHGRLQAHRFFGVSTNPATLCIPSALCMHRDSAVLVESCRSVSVRVLFRAENTTSLFLWLSRVSSEVRSWM</sequence>